<organism evidence="1 2">
    <name type="scientific">Dentiscutata heterogama</name>
    <dbReference type="NCBI Taxonomy" id="1316150"/>
    <lineage>
        <taxon>Eukaryota</taxon>
        <taxon>Fungi</taxon>
        <taxon>Fungi incertae sedis</taxon>
        <taxon>Mucoromycota</taxon>
        <taxon>Glomeromycotina</taxon>
        <taxon>Glomeromycetes</taxon>
        <taxon>Diversisporales</taxon>
        <taxon>Gigasporaceae</taxon>
        <taxon>Dentiscutata</taxon>
    </lineage>
</organism>
<protein>
    <submittedName>
        <fullName evidence="1">5685_t:CDS:1</fullName>
    </submittedName>
</protein>
<evidence type="ECO:0000313" key="2">
    <source>
        <dbReference type="Proteomes" id="UP000789702"/>
    </source>
</evidence>
<name>A0ACA9NEV0_9GLOM</name>
<evidence type="ECO:0000313" key="1">
    <source>
        <dbReference type="EMBL" id="CAG8642177.1"/>
    </source>
</evidence>
<sequence>YQLKLIAIFAAKVIWLIGVLDLAGIGFSMWLVVKLLEVAILVATRVGVVVLASTRVLVSLFISFVMSVEILVVSVGVCTST</sequence>
<gene>
    <name evidence="1" type="ORF">DHETER_LOCUS8893</name>
</gene>
<keyword evidence="2" id="KW-1185">Reference proteome</keyword>
<proteinExistence type="predicted"/>
<comment type="caution">
    <text evidence="1">The sequence shown here is derived from an EMBL/GenBank/DDBJ whole genome shotgun (WGS) entry which is preliminary data.</text>
</comment>
<reference evidence="1" key="1">
    <citation type="submission" date="2021-06" db="EMBL/GenBank/DDBJ databases">
        <authorList>
            <person name="Kallberg Y."/>
            <person name="Tangrot J."/>
            <person name="Rosling A."/>
        </authorList>
    </citation>
    <scope>NUCLEOTIDE SEQUENCE</scope>
    <source>
        <strain evidence="1">IL203A</strain>
    </source>
</reference>
<dbReference type="Proteomes" id="UP000789702">
    <property type="component" value="Unassembled WGS sequence"/>
</dbReference>
<accession>A0ACA9NEV0</accession>
<dbReference type="EMBL" id="CAJVPU010014761">
    <property type="protein sequence ID" value="CAG8642177.1"/>
    <property type="molecule type" value="Genomic_DNA"/>
</dbReference>
<feature type="non-terminal residue" evidence="1">
    <location>
        <position position="1"/>
    </location>
</feature>